<dbReference type="AlphaFoldDB" id="A0A5K7S2T2"/>
<dbReference type="KEGG" id="anf:AQPE_0054"/>
<evidence type="ECO:0000313" key="1">
    <source>
        <dbReference type="EMBL" id="BBE15918.1"/>
    </source>
</evidence>
<reference evidence="1" key="1">
    <citation type="journal article" date="2020" name="Int. J. Syst. Evol. Microbiol.">
        <title>Aquipluma nitroreducens gen. nov. sp. nov., a novel facultatively anaerobic bacterium isolated from a freshwater lake.</title>
        <authorList>
            <person name="Watanabe M."/>
            <person name="Kojima H."/>
            <person name="Fukui M."/>
        </authorList>
    </citation>
    <scope>NUCLEOTIDE SEQUENCE</scope>
    <source>
        <strain evidence="1">MeG22</strain>
    </source>
</reference>
<name>A0A5K7S2T2_9BACT</name>
<evidence type="ECO:0000313" key="2">
    <source>
        <dbReference type="Proteomes" id="UP001193389"/>
    </source>
</evidence>
<sequence>MRTVLIILSALIWTGQAYGQVKDYSEAKDVGYEVAKLNLINQNHEKKLLEERDIAGSPFLDRQFQNSYILKTNGVEIKDVPLRFNLYSNNMEFKKDGTILAIGFPSEIQRIKMGSKIFVYAKYMKPKNIDYGFFQVLYEGDYQLLKKDQVILKSPSDKTNPNDSLRFEKLPPQFYLLYGNGMAHLVYSQKKLIKTLQPISQQVIDYIKSNKIDTKDESQLIHLMEYMADTPN</sequence>
<organism evidence="1 2">
    <name type="scientific">Aquipluma nitroreducens</name>
    <dbReference type="NCBI Taxonomy" id="2010828"/>
    <lineage>
        <taxon>Bacteria</taxon>
        <taxon>Pseudomonadati</taxon>
        <taxon>Bacteroidota</taxon>
        <taxon>Bacteroidia</taxon>
        <taxon>Marinilabiliales</taxon>
        <taxon>Prolixibacteraceae</taxon>
        <taxon>Aquipluma</taxon>
    </lineage>
</organism>
<dbReference type="RefSeq" id="WP_318349035.1">
    <property type="nucleotide sequence ID" value="NZ_AP018694.1"/>
</dbReference>
<dbReference type="Proteomes" id="UP001193389">
    <property type="component" value="Chromosome"/>
</dbReference>
<keyword evidence="2" id="KW-1185">Reference proteome</keyword>
<protein>
    <submittedName>
        <fullName evidence="1">Uncharacterized protein</fullName>
    </submittedName>
</protein>
<dbReference type="EMBL" id="AP018694">
    <property type="protein sequence ID" value="BBE15918.1"/>
    <property type="molecule type" value="Genomic_DNA"/>
</dbReference>
<accession>A0A5K7S2T2</accession>
<gene>
    <name evidence="1" type="ORF">AQPE_0054</name>
</gene>
<proteinExistence type="predicted"/>